<keyword evidence="3" id="KW-1185">Reference proteome</keyword>
<organism evidence="2 3">
    <name type="scientific">Campylobacter blaseri</name>
    <dbReference type="NCBI Taxonomy" id="2042961"/>
    <lineage>
        <taxon>Bacteria</taxon>
        <taxon>Pseudomonadati</taxon>
        <taxon>Campylobacterota</taxon>
        <taxon>Epsilonproteobacteria</taxon>
        <taxon>Campylobacterales</taxon>
        <taxon>Campylobacteraceae</taxon>
        <taxon>Campylobacter</taxon>
    </lineage>
</organism>
<reference evidence="3" key="1">
    <citation type="submission" date="2017-10" db="EMBL/GenBank/DDBJ databases">
        <title>Campylobacter species from seals.</title>
        <authorList>
            <person name="Gilbert M.J."/>
            <person name="Zomer A.L."/>
            <person name="Timmerman A.J."/>
            <person name="Duim B."/>
            <person name="Wagenaar J.A."/>
        </authorList>
    </citation>
    <scope>NUCLEOTIDE SEQUENCE [LARGE SCALE GENOMIC DNA]</scope>
    <source>
        <strain evidence="3">17S00004-5</strain>
    </source>
</reference>
<dbReference type="EMBL" id="PDHH01000002">
    <property type="protein sequence ID" value="PSM52716.1"/>
    <property type="molecule type" value="Genomic_DNA"/>
</dbReference>
<keyword evidence="1" id="KW-0472">Membrane</keyword>
<keyword evidence="1" id="KW-0812">Transmembrane</keyword>
<dbReference type="Proteomes" id="UP000240535">
    <property type="component" value="Unassembled WGS sequence"/>
</dbReference>
<protein>
    <submittedName>
        <fullName evidence="2">Uncharacterized protein</fullName>
    </submittedName>
</protein>
<evidence type="ECO:0000313" key="2">
    <source>
        <dbReference type="EMBL" id="PSM52716.1"/>
    </source>
</evidence>
<evidence type="ECO:0000313" key="3">
    <source>
        <dbReference type="Proteomes" id="UP000240535"/>
    </source>
</evidence>
<dbReference type="AlphaFoldDB" id="A0A2P8R2I2"/>
<name>A0A2P8R2I2_9BACT</name>
<gene>
    <name evidence="2" type="ORF">CQ405_03020</name>
</gene>
<accession>A0A2P8R2I2</accession>
<feature type="transmembrane region" description="Helical" evidence="1">
    <location>
        <begin position="77"/>
        <end position="99"/>
    </location>
</feature>
<keyword evidence="1" id="KW-1133">Transmembrane helix</keyword>
<proteinExistence type="predicted"/>
<evidence type="ECO:0000256" key="1">
    <source>
        <dbReference type="SAM" id="Phobius"/>
    </source>
</evidence>
<comment type="caution">
    <text evidence="2">The sequence shown here is derived from an EMBL/GenBank/DDBJ whole genome shotgun (WGS) entry which is preliminary data.</text>
</comment>
<sequence length="101" mass="11695">MPQFRECFKEILIKDKKFYLVDFNNNPKFILINVDFKDGFLYDKKSSKCYLSSNGSVFDNSVGKLNEFGIYDYQFNFLMGLTAILICFSFLIGLIIVGATR</sequence>